<protein>
    <submittedName>
        <fullName evidence="3">Uncharacterized protein</fullName>
    </submittedName>
</protein>
<keyword evidence="2" id="KW-0812">Transmembrane</keyword>
<keyword evidence="4" id="KW-1185">Reference proteome</keyword>
<evidence type="ECO:0000313" key="4">
    <source>
        <dbReference type="Proteomes" id="UP001497457"/>
    </source>
</evidence>
<dbReference type="PANTHER" id="PTHR35746">
    <property type="entry name" value="PENTATRICOPEPTIDE REPEAT (PPR) SUPERFAMILY PROTEIN"/>
    <property type="match status" value="1"/>
</dbReference>
<dbReference type="Proteomes" id="UP001497457">
    <property type="component" value="Chromosome 5rd"/>
</dbReference>
<proteinExistence type="predicted"/>
<dbReference type="EMBL" id="OZ075115">
    <property type="protein sequence ID" value="CAL5063536.1"/>
    <property type="molecule type" value="Genomic_DNA"/>
</dbReference>
<feature type="region of interest" description="Disordered" evidence="1">
    <location>
        <begin position="918"/>
        <end position="986"/>
    </location>
</feature>
<gene>
    <name evidence="3" type="ORF">URODEC1_LOCUS98953</name>
</gene>
<sequence>MEADESRRGKDPAAMSGGHLCHVCGYQYPNPHPSAKLRRSHRKHCKAPIASPAAAAEPVPEVEEAVAGAGERGDGGDGERNAPERTPLGTCGRVWMRLLARFCLDLIISFCFRLLILMAVSARAAVGGGGGQREGIDAREANGGGVGLDGSAGGVDSSVEGKVTAEHASPPGTGAQVITTELSENNCLINCSDNGSASAEDTRTQIITSELSENGLVNCSSKSIENVHEGNGTESQIAYTNGSQTKVEHPAEREDSFDEYEDASPFLHQPDSEDGAAPSSVFSTEINNLNSVPSGSSVAANETSVETNGLCKAQFSGEPNMRDLSSDSNVEYNLEDKALRLAEPEVNLKLGGSYEYSLNADNTCTDMVNTKPDKTSGHSEMTGHSNASFLQETHPLILEPESESTISGKVEDRLHVSHTISEAPPRPEVVGSNIVQLETITDPITNAMPIGSDLKVVCTDNAPIDCSTELPTQNWSVEDISDDPQPLENSCKKSLECSAAGFQHDLPGTNVDDIPTTNVNDLEFTFEERTQPDIVEENLSEANGFTKEEVLNKQIDPEIPTEDQFSTSQKYATLLVDQASSVKNPFNLDDDKNDDLFELPTDSCFLDVPNSIELRQQVHSTSLMIEQPAVSNLTRMAEVQECHNSNEHILSTSSAIENSEVIGLEDMLVSSSSDLVNKTCLTDHGLQEDGHTSGVNFVPSQATSTEFSTVPMQDISAVSAQAEENMQAKDASAKETAVLSIDGIVMEQATSSTAKDAYAANVEEKKPNEGNAAEMNGVQHSDHIEEKQAGGTEVSPVQSMGILEENKQAEDTNAKEMSAQSSADNVKDETQTDGTSAEKTNALGGTDDSEEKMLAHDTTAKEVTAEQSVHHLEEKQQPNGMVGQVGNNTKQNEEIDTPGARLNSGRVHVPLKVLLAEASAENQVKKPSTKERVLSFRRRVSKDGNSSTRSGSPKSGSDDHHWSSPAKLPRKDVDKSSKGRKQPWMPFICCHSVQ</sequence>
<feature type="region of interest" description="Disordered" evidence="1">
    <location>
        <begin position="809"/>
        <end position="851"/>
    </location>
</feature>
<dbReference type="PANTHER" id="PTHR35746:SF4">
    <property type="entry name" value="FK506-BINDING PROTEIN 2-1"/>
    <property type="match status" value="1"/>
</dbReference>
<organism evidence="3 4">
    <name type="scientific">Urochloa decumbens</name>
    <dbReference type="NCBI Taxonomy" id="240449"/>
    <lineage>
        <taxon>Eukaryota</taxon>
        <taxon>Viridiplantae</taxon>
        <taxon>Streptophyta</taxon>
        <taxon>Embryophyta</taxon>
        <taxon>Tracheophyta</taxon>
        <taxon>Spermatophyta</taxon>
        <taxon>Magnoliopsida</taxon>
        <taxon>Liliopsida</taxon>
        <taxon>Poales</taxon>
        <taxon>Poaceae</taxon>
        <taxon>PACMAD clade</taxon>
        <taxon>Panicoideae</taxon>
        <taxon>Panicodae</taxon>
        <taxon>Paniceae</taxon>
        <taxon>Melinidinae</taxon>
        <taxon>Urochloa</taxon>
    </lineage>
</organism>
<feature type="compositionally biased region" description="Low complexity" evidence="1">
    <location>
        <begin position="52"/>
        <end position="69"/>
    </location>
</feature>
<evidence type="ECO:0000313" key="3">
    <source>
        <dbReference type="EMBL" id="CAL5063536.1"/>
    </source>
</evidence>
<reference evidence="4" key="1">
    <citation type="submission" date="2024-06" db="EMBL/GenBank/DDBJ databases">
        <authorList>
            <person name="Ryan C."/>
        </authorList>
    </citation>
    <scope>NUCLEOTIDE SEQUENCE [LARGE SCALE GENOMIC DNA]</scope>
</reference>
<feature type="compositionally biased region" description="Gly residues" evidence="1">
    <location>
        <begin position="142"/>
        <end position="153"/>
    </location>
</feature>
<feature type="transmembrane region" description="Helical" evidence="2">
    <location>
        <begin position="102"/>
        <end position="122"/>
    </location>
</feature>
<keyword evidence="2" id="KW-1133">Transmembrane helix</keyword>
<feature type="region of interest" description="Disordered" evidence="1">
    <location>
        <begin position="137"/>
        <end position="158"/>
    </location>
</feature>
<keyword evidence="2" id="KW-0472">Membrane</keyword>
<feature type="region of interest" description="Disordered" evidence="1">
    <location>
        <begin position="875"/>
        <end position="904"/>
    </location>
</feature>
<accession>A0ABC9EUA2</accession>
<feature type="compositionally biased region" description="Low complexity" evidence="1">
    <location>
        <begin position="944"/>
        <end position="955"/>
    </location>
</feature>
<feature type="region of interest" description="Disordered" evidence="1">
    <location>
        <begin position="48"/>
        <end position="86"/>
    </location>
</feature>
<evidence type="ECO:0000256" key="1">
    <source>
        <dbReference type="SAM" id="MobiDB-lite"/>
    </source>
</evidence>
<name>A0ABC9EUA2_9POAL</name>
<reference evidence="3 4" key="2">
    <citation type="submission" date="2024-10" db="EMBL/GenBank/DDBJ databases">
        <authorList>
            <person name="Ryan C."/>
        </authorList>
    </citation>
    <scope>NUCLEOTIDE SEQUENCE [LARGE SCALE GENOMIC DNA]</scope>
</reference>
<dbReference type="AlphaFoldDB" id="A0ABC9EUA2"/>
<evidence type="ECO:0000256" key="2">
    <source>
        <dbReference type="SAM" id="Phobius"/>
    </source>
</evidence>
<feature type="compositionally biased region" description="Basic and acidic residues" evidence="1">
    <location>
        <begin position="71"/>
        <end position="83"/>
    </location>
</feature>